<evidence type="ECO:0000313" key="2">
    <source>
        <dbReference type="EMBL" id="MDV0447159.1"/>
    </source>
</evidence>
<evidence type="ECO:0000256" key="1">
    <source>
        <dbReference type="SAM" id="MobiDB-lite"/>
    </source>
</evidence>
<keyword evidence="3" id="KW-1185">Reference proteome</keyword>
<name>A0AAE4SDV5_9EURY</name>
<accession>A0AAE4SDV5</accession>
<proteinExistence type="predicted"/>
<feature type="compositionally biased region" description="Polar residues" evidence="1">
    <location>
        <begin position="1"/>
        <end position="12"/>
    </location>
</feature>
<protein>
    <submittedName>
        <fullName evidence="2">Uncharacterized protein</fullName>
    </submittedName>
</protein>
<dbReference type="RefSeq" id="WP_338099579.1">
    <property type="nucleotide sequence ID" value="NZ_JAWDKD010000018.1"/>
</dbReference>
<dbReference type="Proteomes" id="UP001271789">
    <property type="component" value="Unassembled WGS sequence"/>
</dbReference>
<evidence type="ECO:0000313" key="3">
    <source>
        <dbReference type="Proteomes" id="UP001271789"/>
    </source>
</evidence>
<organism evidence="2 3">
    <name type="scientific">Methanolapillus africanus</name>
    <dbReference type="NCBI Taxonomy" id="3028297"/>
    <lineage>
        <taxon>Archaea</taxon>
        <taxon>Methanobacteriati</taxon>
        <taxon>Methanobacteriota</taxon>
        <taxon>Stenosarchaea group</taxon>
        <taxon>Methanomicrobia</taxon>
        <taxon>Methanosarcinales</taxon>
        <taxon>Methanosarcinaceae</taxon>
        <taxon>Methanolapillus</taxon>
    </lineage>
</organism>
<dbReference type="EMBL" id="JAWDKD010000018">
    <property type="protein sequence ID" value="MDV0447159.1"/>
    <property type="molecule type" value="Genomic_DNA"/>
</dbReference>
<comment type="caution">
    <text evidence="2">The sequence shown here is derived from an EMBL/GenBank/DDBJ whole genome shotgun (WGS) entry which is preliminary data.</text>
</comment>
<reference evidence="2" key="1">
    <citation type="submission" date="2023-06" db="EMBL/GenBank/DDBJ databases">
        <title>Genome sequence of Methanosarcinaceae archaeon Ag5.</title>
        <authorList>
            <person name="Protasov E."/>
            <person name="Platt K."/>
            <person name="Poehlein A."/>
            <person name="Daniel R."/>
            <person name="Brune A."/>
        </authorList>
    </citation>
    <scope>NUCLEOTIDE SEQUENCE</scope>
    <source>
        <strain evidence="2">Ag5</strain>
    </source>
</reference>
<dbReference type="AlphaFoldDB" id="A0AAE4SDV5"/>
<feature type="region of interest" description="Disordered" evidence="1">
    <location>
        <begin position="1"/>
        <end position="21"/>
    </location>
</feature>
<sequence length="187" mass="20316">MGVTPQSYTKSDVQGGLDADKPPHPLAKEIYIATDTQILYICFEDDVWTGQPIPVQNPLSTDSDGVLRYNGTPLIPVSSTKSGTEAGVTGQDWYEHLAGQIGYMSQADYNAPANGFTIGMRMTDAAGNVLDEWLQSVSGRTASIPGDIMQRFAKTKTSNKLYVRNYRFTTSGAITLTYSETAAFVKV</sequence>
<gene>
    <name evidence="2" type="ORF">MsAg5_10360</name>
</gene>